<protein>
    <submittedName>
        <fullName evidence="2">Kelch repeat-containing protein</fullName>
    </submittedName>
</protein>
<reference evidence="2 3" key="1">
    <citation type="submission" date="2019-08" db="EMBL/GenBank/DDBJ databases">
        <title>Archangium and Cystobacter genomes.</title>
        <authorList>
            <person name="Chen I.-C.K."/>
            <person name="Wielgoss S."/>
        </authorList>
    </citation>
    <scope>NUCLEOTIDE SEQUENCE [LARGE SCALE GENOMIC DNA]</scope>
    <source>
        <strain evidence="2 3">Cbm 6</strain>
    </source>
</reference>
<dbReference type="InterPro" id="IPR006652">
    <property type="entry name" value="Kelch_1"/>
</dbReference>
<dbReference type="Pfam" id="PF24681">
    <property type="entry name" value="Kelch_KLHDC2_KLHL20_DRC7"/>
    <property type="match status" value="1"/>
</dbReference>
<dbReference type="RefSeq" id="WP_395814027.1">
    <property type="nucleotide sequence ID" value="NZ_CP043494.1"/>
</dbReference>
<dbReference type="SMART" id="SM00612">
    <property type="entry name" value="Kelch"/>
    <property type="match status" value="4"/>
</dbReference>
<dbReference type="PANTHER" id="PTHR46375:SF3">
    <property type="entry name" value="KELCH REPEAT AND BTB DOMAIN-CONTAINING PROTEIN 13"/>
    <property type="match status" value="1"/>
</dbReference>
<dbReference type="SUPFAM" id="SSF117281">
    <property type="entry name" value="Kelch motif"/>
    <property type="match status" value="1"/>
</dbReference>
<dbReference type="InterPro" id="IPR015915">
    <property type="entry name" value="Kelch-typ_b-propeller"/>
</dbReference>
<proteinExistence type="predicted"/>
<feature type="signal peptide" evidence="1">
    <location>
        <begin position="1"/>
        <end position="24"/>
    </location>
</feature>
<dbReference type="InterPro" id="IPR037293">
    <property type="entry name" value="Gal_Oxidase_central_sf"/>
</dbReference>
<keyword evidence="1" id="KW-0732">Signal</keyword>
<organism evidence="2 3">
    <name type="scientific">Archangium minus</name>
    <dbReference type="NCBI Taxonomy" id="83450"/>
    <lineage>
        <taxon>Bacteria</taxon>
        <taxon>Pseudomonadati</taxon>
        <taxon>Myxococcota</taxon>
        <taxon>Myxococcia</taxon>
        <taxon>Myxococcales</taxon>
        <taxon>Cystobacterineae</taxon>
        <taxon>Archangiaceae</taxon>
        <taxon>Archangium</taxon>
    </lineage>
</organism>
<name>A0ABY9WIA3_9BACT</name>
<dbReference type="Proteomes" id="UP001611383">
    <property type="component" value="Chromosome"/>
</dbReference>
<keyword evidence="3" id="KW-1185">Reference proteome</keyword>
<dbReference type="EMBL" id="CP043494">
    <property type="protein sequence ID" value="WNG43310.1"/>
    <property type="molecule type" value="Genomic_DNA"/>
</dbReference>
<accession>A0ABY9WIA3</accession>
<evidence type="ECO:0000313" key="2">
    <source>
        <dbReference type="EMBL" id="WNG43310.1"/>
    </source>
</evidence>
<dbReference type="Gene3D" id="2.130.10.80">
    <property type="entry name" value="Galactose oxidase/kelch, beta-propeller"/>
    <property type="match status" value="4"/>
</dbReference>
<sequence>MRTVKLVSSLAVALLMPACGGSTAEDSSKLVTSAAALTTGVSRGCSFTVSYKEVAPPFPPKYVPVITRQPSATCPWGPGSVELPGAYDVPQLSLVANDLGVAVSYTNRYSPSGSSGRWLEIRHLAPDTLTVVRSETLQADVDTRPTYVNGSLSIQTDGTTLKVQGERGGRFYFLGEETFGGKYYVVTYPDFFTSTTAPNLVASETPIQVQEGAWAANGNLTYGRSGHTATILNGTGDVLVVSGTFAEVYNPYLNSSTLTGSPLFPRTLHTATALPSGKVLVTGGLNNTGWSDTAEVYDQATGTWTSAGTMSQPRGNHTMTVLGSGKVLVVGGHSSTGETSSVDVYDPETNEWSPAAPLPAARAGHTATELYSGKVLVTGGTSASSARREAMEYDPATNTWTTFVTSMPRARSGHLAVRLYSGRVMIVGGGHDTVDFYDPYSGFIWLPGPSLPGAASAVSATMLYSGEVLVTTASGQTYLYAPSTDAWLSAGTLSAPLAGHAATLLHTGEVLVTGGSVSGTTVSTVQRYTR</sequence>
<dbReference type="PANTHER" id="PTHR46375">
    <property type="entry name" value="KELCH REPEAT AND BTB DOMAIN-CONTAINING PROTEIN 13-RELATED"/>
    <property type="match status" value="1"/>
</dbReference>
<gene>
    <name evidence="2" type="ORF">F0U60_03780</name>
</gene>
<evidence type="ECO:0000313" key="3">
    <source>
        <dbReference type="Proteomes" id="UP001611383"/>
    </source>
</evidence>
<evidence type="ECO:0000256" key="1">
    <source>
        <dbReference type="SAM" id="SignalP"/>
    </source>
</evidence>
<feature type="chain" id="PRO_5045898545" evidence="1">
    <location>
        <begin position="25"/>
        <end position="530"/>
    </location>
</feature>
<dbReference type="InterPro" id="IPR052392">
    <property type="entry name" value="Kelch-BTB_domain-containing"/>
</dbReference>